<reference evidence="4 5" key="1">
    <citation type="submission" date="2024-06" db="EMBL/GenBank/DDBJ databases">
        <title>Draft genome sequence of Geodermatophilus badlandi, a novel member of the Geodermatophilaceae isolated from badland sedimentary rocks in the Red desert, Wyoming, USA.</title>
        <authorList>
            <person name="Ben Tekaya S."/>
            <person name="Nouioui I."/>
            <person name="Flores G.M."/>
            <person name="Shaal M.N."/>
            <person name="Bredoire F."/>
            <person name="Basile F."/>
            <person name="Van Diepen L."/>
            <person name="Ward N.L."/>
        </authorList>
    </citation>
    <scope>NUCLEOTIDE SEQUENCE [LARGE SCALE GENOMIC DNA]</scope>
    <source>
        <strain evidence="4 5">WL48A</strain>
    </source>
</reference>
<gene>
    <name evidence="4" type="ORF">ABQ292_15755</name>
</gene>
<evidence type="ECO:0000313" key="4">
    <source>
        <dbReference type="EMBL" id="MEX5719819.1"/>
    </source>
</evidence>
<dbReference type="Proteomes" id="UP001560045">
    <property type="component" value="Unassembled WGS sequence"/>
</dbReference>
<organism evidence="4 5">
    <name type="scientific">Geodermatophilus maliterrae</name>
    <dbReference type="NCBI Taxonomy" id="3162531"/>
    <lineage>
        <taxon>Bacteria</taxon>
        <taxon>Bacillati</taxon>
        <taxon>Actinomycetota</taxon>
        <taxon>Actinomycetes</taxon>
        <taxon>Geodermatophilales</taxon>
        <taxon>Geodermatophilaceae</taxon>
        <taxon>Geodermatophilus</taxon>
    </lineage>
</organism>
<feature type="signal peptide" evidence="2">
    <location>
        <begin position="1"/>
        <end position="27"/>
    </location>
</feature>
<dbReference type="SUPFAM" id="SSF53850">
    <property type="entry name" value="Periplasmic binding protein-like II"/>
    <property type="match status" value="1"/>
</dbReference>
<feature type="domain" description="Solute-binding protein family 3/N-terminal" evidence="3">
    <location>
        <begin position="74"/>
        <end position="304"/>
    </location>
</feature>
<keyword evidence="1 2" id="KW-0732">Signal</keyword>
<dbReference type="RefSeq" id="WP_369208028.1">
    <property type="nucleotide sequence ID" value="NZ_JBFNXQ010000051.1"/>
</dbReference>
<dbReference type="PANTHER" id="PTHR35936">
    <property type="entry name" value="MEMBRANE-BOUND LYTIC MUREIN TRANSGLYCOSYLASE F"/>
    <property type="match status" value="1"/>
</dbReference>
<dbReference type="CDD" id="cd01004">
    <property type="entry name" value="PBP2_MidA_like"/>
    <property type="match status" value="1"/>
</dbReference>
<evidence type="ECO:0000313" key="5">
    <source>
        <dbReference type="Proteomes" id="UP001560045"/>
    </source>
</evidence>
<evidence type="ECO:0000259" key="3">
    <source>
        <dbReference type="SMART" id="SM00062"/>
    </source>
</evidence>
<accession>A0ABV3XGW6</accession>
<sequence>MSARRKSLTSRPVRGAALLVAVAALTAACGGGSGGEGEETGAAASTAGSEAAAAVEADQELNAMLPADVRDAGTLEVGTEALYPPYEYLDEDGQTIIGLDPDLLDAITGRLGVEYTLTNTAFDGLLPALDGDRFDVVAAAVTDTTERQANYDFVDYFLAGQAIVVASGNPEGIETVEDLCGQPVSVLVSSAQESLLNQFNGEQCAADPIQITSLPTDQDALLQVQSGRATASFTQEPVGRYNAAQIAGGNAFEVANAETLFPSPLGYVFDKEDTQLRDAWQAALQSLIEDGTYTEILESHGLESGAVDEATINAGTQ</sequence>
<dbReference type="SMART" id="SM00062">
    <property type="entry name" value="PBPb"/>
    <property type="match status" value="1"/>
</dbReference>
<dbReference type="InterPro" id="IPR001638">
    <property type="entry name" value="Solute-binding_3/MltF_N"/>
</dbReference>
<comment type="caution">
    <text evidence="4">The sequence shown here is derived from an EMBL/GenBank/DDBJ whole genome shotgun (WGS) entry which is preliminary data.</text>
</comment>
<dbReference type="PROSITE" id="PS51257">
    <property type="entry name" value="PROKAR_LIPOPROTEIN"/>
    <property type="match status" value="1"/>
</dbReference>
<feature type="chain" id="PRO_5045807967" evidence="2">
    <location>
        <begin position="28"/>
        <end position="317"/>
    </location>
</feature>
<dbReference type="PANTHER" id="PTHR35936:SF17">
    <property type="entry name" value="ARGININE-BINDING EXTRACELLULAR PROTEIN ARTP"/>
    <property type="match status" value="1"/>
</dbReference>
<protein>
    <submittedName>
        <fullName evidence="4">ABC transporter substrate-binding protein</fullName>
    </submittedName>
</protein>
<keyword evidence="5" id="KW-1185">Reference proteome</keyword>
<dbReference type="Gene3D" id="3.40.190.10">
    <property type="entry name" value="Periplasmic binding protein-like II"/>
    <property type="match status" value="2"/>
</dbReference>
<evidence type="ECO:0000256" key="2">
    <source>
        <dbReference type="SAM" id="SignalP"/>
    </source>
</evidence>
<name>A0ABV3XGW6_9ACTN</name>
<dbReference type="EMBL" id="JBFNXQ010000051">
    <property type="protein sequence ID" value="MEX5719819.1"/>
    <property type="molecule type" value="Genomic_DNA"/>
</dbReference>
<proteinExistence type="predicted"/>
<dbReference type="Pfam" id="PF00497">
    <property type="entry name" value="SBP_bac_3"/>
    <property type="match status" value="1"/>
</dbReference>
<evidence type="ECO:0000256" key="1">
    <source>
        <dbReference type="ARBA" id="ARBA00022729"/>
    </source>
</evidence>